<proteinExistence type="predicted"/>
<dbReference type="Proteomes" id="UP000773462">
    <property type="component" value="Unassembled WGS sequence"/>
</dbReference>
<gene>
    <name evidence="2" type="ORF">J2Z70_005277</name>
</gene>
<evidence type="ECO:0000313" key="3">
    <source>
        <dbReference type="Proteomes" id="UP000773462"/>
    </source>
</evidence>
<feature type="chain" id="PRO_5045323878" description="DUF4309 domain-containing protein" evidence="1">
    <location>
        <begin position="25"/>
        <end position="208"/>
    </location>
</feature>
<keyword evidence="3" id="KW-1185">Reference proteome</keyword>
<organism evidence="2 3">
    <name type="scientific">Paenibacillus silagei</name>
    <dbReference type="NCBI Taxonomy" id="1670801"/>
    <lineage>
        <taxon>Bacteria</taxon>
        <taxon>Bacillati</taxon>
        <taxon>Bacillota</taxon>
        <taxon>Bacilli</taxon>
        <taxon>Bacillales</taxon>
        <taxon>Paenibacillaceae</taxon>
        <taxon>Paenibacillus</taxon>
    </lineage>
</organism>
<sequence>MITRLGMILKISILAVCLAGCSQAAEPAGAQHVPVTPAPPSEHAKQEENLIPLNTSEPFIGRMELDQATEEFIYGTWKVDKLLGFANSYNDASEYPTGQDIIGDEIVIHQDYFSSKGLEGYEAYQYELTNPRYSITQRHYNRDSFYRVNKLDLPIIGINDEMTVIDIAEASPGLGIPLGFLDVNHSKLILWIEAATFELIRVDESGNK</sequence>
<protein>
    <recommendedName>
        <fullName evidence="4">DUF4309 domain-containing protein</fullName>
    </recommendedName>
</protein>
<name>A0ABS4P0P1_9BACL</name>
<accession>A0ABS4P0P1</accession>
<evidence type="ECO:0008006" key="4">
    <source>
        <dbReference type="Google" id="ProtNLM"/>
    </source>
</evidence>
<dbReference type="EMBL" id="JAGGLV010000023">
    <property type="protein sequence ID" value="MBP2115092.1"/>
    <property type="molecule type" value="Genomic_DNA"/>
</dbReference>
<comment type="caution">
    <text evidence="2">The sequence shown here is derived from an EMBL/GenBank/DDBJ whole genome shotgun (WGS) entry which is preliminary data.</text>
</comment>
<keyword evidence="1" id="KW-0732">Signal</keyword>
<reference evidence="2 3" key="1">
    <citation type="submission" date="2021-03" db="EMBL/GenBank/DDBJ databases">
        <title>Genomic Encyclopedia of Type Strains, Phase IV (KMG-IV): sequencing the most valuable type-strain genomes for metagenomic binning, comparative biology and taxonomic classification.</title>
        <authorList>
            <person name="Goeker M."/>
        </authorList>
    </citation>
    <scope>NUCLEOTIDE SEQUENCE [LARGE SCALE GENOMIC DNA]</scope>
    <source>
        <strain evidence="2 3">DSM 101953</strain>
    </source>
</reference>
<dbReference type="RefSeq" id="WP_235191872.1">
    <property type="nucleotide sequence ID" value="NZ_JAGGLV010000023.1"/>
</dbReference>
<evidence type="ECO:0000313" key="2">
    <source>
        <dbReference type="EMBL" id="MBP2115092.1"/>
    </source>
</evidence>
<feature type="signal peptide" evidence="1">
    <location>
        <begin position="1"/>
        <end position="24"/>
    </location>
</feature>
<evidence type="ECO:0000256" key="1">
    <source>
        <dbReference type="SAM" id="SignalP"/>
    </source>
</evidence>